<keyword evidence="1" id="KW-0229">DNA integration</keyword>
<dbReference type="Proteomes" id="UP000024284">
    <property type="component" value="Unassembled WGS sequence"/>
</dbReference>
<evidence type="ECO:0000313" key="7">
    <source>
        <dbReference type="Proteomes" id="UP000024284"/>
    </source>
</evidence>
<evidence type="ECO:0000256" key="3">
    <source>
        <dbReference type="PROSITE-ProRule" id="PRU01248"/>
    </source>
</evidence>
<evidence type="ECO:0000259" key="5">
    <source>
        <dbReference type="PROSITE" id="PS51900"/>
    </source>
</evidence>
<dbReference type="InterPro" id="IPR027417">
    <property type="entry name" value="P-loop_NTPase"/>
</dbReference>
<dbReference type="PATRIC" id="fig|1219045.3.peg.2281"/>
<sequence>MSSYLSQVPANSLRQRMIDDMNMRRYSRETQRNYVRDVARFATYLGRPPDTATAEDLRQFQIDQRASGMGVPTMNSIVAALRFFFTHIRQRTTLLRTVASLANGGRASHALRLLGNNVIESQNPAKDTADRWLGLSPQDRERTAVFASGRDARAAINMRIQEGLVAEGSLRGEAIEVMVYERVNLTREELRYAKSYREGQTLEVTRGGMRDIGLNAGRYDVTKVHANGKIDLRKGGQRVLFDPRKLSPQETRDRLQLSEKKIVQIREGDRVRWTANDKPRDLHNAAIATVVAVDQNAVTVETASRQRLTLGLSDPMLSRLDLAYSLNMHMAQGITTDKAITVMASYEMNLSNQRLFNVGVTRVRDELTMIVDDKAKLERQLASNRGNKTSALETTGRLNIDNMAEGGRGRSRRGQDLGLPDGFKAGASDHAEYPTVAGKGGPRSDEQGRIARDRAENLAVLPERSLGLDL</sequence>
<evidence type="ECO:0000256" key="4">
    <source>
        <dbReference type="SAM" id="MobiDB-lite"/>
    </source>
</evidence>
<dbReference type="PROSITE" id="PS51900">
    <property type="entry name" value="CB"/>
    <property type="match status" value="1"/>
</dbReference>
<dbReference type="RefSeq" id="WP_081570584.1">
    <property type="nucleotide sequence ID" value="NZ_JFZA02000018.1"/>
</dbReference>
<dbReference type="eggNOG" id="COG0507">
    <property type="taxonomic scope" value="Bacteria"/>
</dbReference>
<accession>A0A086P976</accession>
<name>A0A086P976_SPHHM</name>
<dbReference type="SUPFAM" id="SSF52540">
    <property type="entry name" value="P-loop containing nucleoside triphosphate hydrolases"/>
    <property type="match status" value="1"/>
</dbReference>
<dbReference type="Pfam" id="PF13495">
    <property type="entry name" value="Phage_int_SAM_4"/>
    <property type="match status" value="1"/>
</dbReference>
<evidence type="ECO:0000256" key="1">
    <source>
        <dbReference type="ARBA" id="ARBA00022908"/>
    </source>
</evidence>
<protein>
    <submittedName>
        <fullName evidence="6">Conjugative relaxase region-like protein</fullName>
    </submittedName>
</protein>
<dbReference type="Gene3D" id="1.10.150.130">
    <property type="match status" value="1"/>
</dbReference>
<evidence type="ECO:0000256" key="2">
    <source>
        <dbReference type="ARBA" id="ARBA00023125"/>
    </source>
</evidence>
<dbReference type="InterPro" id="IPR010998">
    <property type="entry name" value="Integrase_recombinase_N"/>
</dbReference>
<reference evidence="6" key="1">
    <citation type="submission" date="2014-08" db="EMBL/GenBank/DDBJ databases">
        <title>Draft genome sequences of Sphingobium herbicidovorans.</title>
        <authorList>
            <person name="Gan H.M."/>
            <person name="Gan H.Y."/>
            <person name="Savka M.A."/>
        </authorList>
    </citation>
    <scope>NUCLEOTIDE SEQUENCE [LARGE SCALE GENOMIC DNA]</scope>
    <source>
        <strain evidence="6">NBRC 16415</strain>
    </source>
</reference>
<feature type="region of interest" description="Disordered" evidence="4">
    <location>
        <begin position="401"/>
        <end position="456"/>
    </location>
</feature>
<gene>
    <name evidence="6" type="ORF">BV98_002240</name>
</gene>
<dbReference type="InterPro" id="IPR004107">
    <property type="entry name" value="Integrase_SAM-like_N"/>
</dbReference>
<dbReference type="EMBL" id="JFZA02000018">
    <property type="protein sequence ID" value="KFG89944.1"/>
    <property type="molecule type" value="Genomic_DNA"/>
</dbReference>
<dbReference type="GO" id="GO:0003677">
    <property type="term" value="F:DNA binding"/>
    <property type="evidence" value="ECO:0007669"/>
    <property type="project" value="UniProtKB-UniRule"/>
</dbReference>
<comment type="caution">
    <text evidence="6">The sequence shown here is derived from an EMBL/GenBank/DDBJ whole genome shotgun (WGS) entry which is preliminary data.</text>
</comment>
<proteinExistence type="predicted"/>
<dbReference type="eggNOG" id="COG4974">
    <property type="taxonomic scope" value="Bacteria"/>
</dbReference>
<dbReference type="GO" id="GO:0015074">
    <property type="term" value="P:DNA integration"/>
    <property type="evidence" value="ECO:0007669"/>
    <property type="project" value="UniProtKB-KW"/>
</dbReference>
<keyword evidence="2 3" id="KW-0238">DNA-binding</keyword>
<dbReference type="InterPro" id="IPR044068">
    <property type="entry name" value="CB"/>
</dbReference>
<evidence type="ECO:0000313" key="6">
    <source>
        <dbReference type="EMBL" id="KFG89944.1"/>
    </source>
</evidence>
<dbReference type="STRING" id="76947.GCA_002080435_03920"/>
<dbReference type="Gene3D" id="3.40.50.300">
    <property type="entry name" value="P-loop containing nucleotide triphosphate hydrolases"/>
    <property type="match status" value="1"/>
</dbReference>
<keyword evidence="7" id="KW-1185">Reference proteome</keyword>
<feature type="compositionally biased region" description="Basic and acidic residues" evidence="4">
    <location>
        <begin position="442"/>
        <end position="456"/>
    </location>
</feature>
<dbReference type="AlphaFoldDB" id="A0A086P976"/>
<organism evidence="6 7">
    <name type="scientific">Sphingobium herbicidovorans (strain ATCC 700291 / DSM 11019 / CCUG 56400 / KCTC 2939 / LMG 18315 / NBRC 16415 / MH)</name>
    <name type="common">Sphingomonas herbicidovorans</name>
    <dbReference type="NCBI Taxonomy" id="1219045"/>
    <lineage>
        <taxon>Bacteria</taxon>
        <taxon>Pseudomonadati</taxon>
        <taxon>Pseudomonadota</taxon>
        <taxon>Alphaproteobacteria</taxon>
        <taxon>Sphingomonadales</taxon>
        <taxon>Sphingomonadaceae</taxon>
        <taxon>Sphingobium</taxon>
    </lineage>
</organism>
<dbReference type="Gene3D" id="2.30.30.940">
    <property type="match status" value="1"/>
</dbReference>
<feature type="domain" description="Core-binding (CB)" evidence="5">
    <location>
        <begin position="1"/>
        <end position="89"/>
    </location>
</feature>